<feature type="region of interest" description="Disordered" evidence="1">
    <location>
        <begin position="43"/>
        <end position="64"/>
    </location>
</feature>
<dbReference type="KEGG" id="psuu:Psuf_042720"/>
<dbReference type="AlphaFoldDB" id="A0A6F8YLR1"/>
<dbReference type="Proteomes" id="UP000503011">
    <property type="component" value="Chromosome"/>
</dbReference>
<gene>
    <name evidence="2" type="ORF">Psuf_042720</name>
</gene>
<organism evidence="2 3">
    <name type="scientific">Phytohabitans suffuscus</name>
    <dbReference type="NCBI Taxonomy" id="624315"/>
    <lineage>
        <taxon>Bacteria</taxon>
        <taxon>Bacillati</taxon>
        <taxon>Actinomycetota</taxon>
        <taxon>Actinomycetes</taxon>
        <taxon>Micromonosporales</taxon>
        <taxon>Micromonosporaceae</taxon>
    </lineage>
</organism>
<reference evidence="2 3" key="2">
    <citation type="submission" date="2020-03" db="EMBL/GenBank/DDBJ databases">
        <authorList>
            <person name="Ichikawa N."/>
            <person name="Kimura A."/>
            <person name="Kitahashi Y."/>
            <person name="Uohara A."/>
        </authorList>
    </citation>
    <scope>NUCLEOTIDE SEQUENCE [LARGE SCALE GENOMIC DNA]</scope>
    <source>
        <strain evidence="2 3">NBRC 105367</strain>
    </source>
</reference>
<name>A0A6F8YLR1_9ACTN</name>
<sequence>MKLETSIAAGAMPGWHPLSANAPKSVQPGRVAQAVRSGPLATTLTKRGSRKGGRTEMVSTDHTEPTDVVDHLLWRDAQTMLGRHAQPDHDGRCVWCGSQWPCQPRRLAQRAEAASRRPWREAWTARHDLNGLRALPGWRDDLGGPGRWGPTNRGPFD</sequence>
<evidence type="ECO:0000313" key="3">
    <source>
        <dbReference type="Proteomes" id="UP000503011"/>
    </source>
</evidence>
<evidence type="ECO:0000256" key="1">
    <source>
        <dbReference type="SAM" id="MobiDB-lite"/>
    </source>
</evidence>
<evidence type="ECO:0000313" key="2">
    <source>
        <dbReference type="EMBL" id="BCB86959.1"/>
    </source>
</evidence>
<accession>A0A6F8YLR1</accession>
<protein>
    <submittedName>
        <fullName evidence="2">Uncharacterized protein</fullName>
    </submittedName>
</protein>
<proteinExistence type="predicted"/>
<reference evidence="2 3" key="1">
    <citation type="submission" date="2020-03" db="EMBL/GenBank/DDBJ databases">
        <title>Whole genome shotgun sequence of Phytohabitans suffuscus NBRC 105367.</title>
        <authorList>
            <person name="Komaki H."/>
            <person name="Tamura T."/>
        </authorList>
    </citation>
    <scope>NUCLEOTIDE SEQUENCE [LARGE SCALE GENOMIC DNA]</scope>
    <source>
        <strain evidence="2 3">NBRC 105367</strain>
    </source>
</reference>
<keyword evidence="3" id="KW-1185">Reference proteome</keyword>
<dbReference type="EMBL" id="AP022871">
    <property type="protein sequence ID" value="BCB86959.1"/>
    <property type="molecule type" value="Genomic_DNA"/>
</dbReference>